<sequence>MMRQGISPSKLYLPKIKDAPLTIFEYVCKKFHHIGTAVWQKRFNDGLVKDIDGRVLDLNSPYQHGMTITYYRHLCDEVVVPFEHHIIYEDQTLLVVDKPHFLTVSPAGGYVQQTLLTRLKQTTGNPHLSPAHRLDKQTAGLMIFTKTCESRRAYQSLFNDRQINKIYHAIAPMTQAHQFPLQVSLPLVRGEPFYTMAVGIGEPNTHTDIDILAVSEDGKWAKYELKPTTGKLHQLRVHLNYLGIPIAHDSFYPKVMHRAKDDFDKPLQLLAKHLSFTDPITNKPMAFESGFELDFSKV</sequence>
<dbReference type="GO" id="GO:0009982">
    <property type="term" value="F:pseudouridine synthase activity"/>
    <property type="evidence" value="ECO:0007669"/>
    <property type="project" value="InterPro"/>
</dbReference>
<evidence type="ECO:0000313" key="4">
    <source>
        <dbReference type="Proteomes" id="UP000268436"/>
    </source>
</evidence>
<dbReference type="InterPro" id="IPR020103">
    <property type="entry name" value="PsdUridine_synth_cat_dom_sf"/>
</dbReference>
<dbReference type="Proteomes" id="UP000280228">
    <property type="component" value="Chromosome"/>
</dbReference>
<dbReference type="GO" id="GO:0000455">
    <property type="term" value="P:enzyme-directed rRNA pseudouridine synthesis"/>
    <property type="evidence" value="ECO:0007669"/>
    <property type="project" value="TreeGrafter"/>
</dbReference>
<evidence type="ECO:0000313" key="3">
    <source>
        <dbReference type="EMBL" id="RUO16172.1"/>
    </source>
</evidence>
<dbReference type="SUPFAM" id="SSF55120">
    <property type="entry name" value="Pseudouridine synthase"/>
    <property type="match status" value="1"/>
</dbReference>
<dbReference type="GO" id="GO:0003723">
    <property type="term" value="F:RNA binding"/>
    <property type="evidence" value="ECO:0007669"/>
    <property type="project" value="InterPro"/>
</dbReference>
<evidence type="ECO:0000313" key="2">
    <source>
        <dbReference type="EMBL" id="AZQ94194.1"/>
    </source>
</evidence>
<keyword evidence="4" id="KW-1185">Reference proteome</keyword>
<dbReference type="RefSeq" id="WP_003662129.1">
    <property type="nucleotide sequence ID" value="NZ_CP010573.1"/>
</dbReference>
<dbReference type="PANTHER" id="PTHR21600">
    <property type="entry name" value="MITOCHONDRIAL RNA PSEUDOURIDINE SYNTHASE"/>
    <property type="match status" value="1"/>
</dbReference>
<proteinExistence type="predicted"/>
<evidence type="ECO:0000259" key="1">
    <source>
        <dbReference type="Pfam" id="PF00849"/>
    </source>
</evidence>
<dbReference type="PROSITE" id="PS01129">
    <property type="entry name" value="PSI_RLU"/>
    <property type="match status" value="1"/>
</dbReference>
<dbReference type="Proteomes" id="UP000268436">
    <property type="component" value="Unassembled WGS sequence"/>
</dbReference>
<name>A0A3S9QHK2_MORCA</name>
<gene>
    <name evidence="2" type="ORF">EJK53_0060</name>
    <name evidence="3" type="ORF">EJK54_0996</name>
</gene>
<dbReference type="Pfam" id="PF00849">
    <property type="entry name" value="PseudoU_synth_2"/>
    <property type="match status" value="1"/>
</dbReference>
<dbReference type="EMBL" id="CP034662">
    <property type="protein sequence ID" value="AZQ94194.1"/>
    <property type="molecule type" value="Genomic_DNA"/>
</dbReference>
<dbReference type="OMA" id="HYFREVP"/>
<feature type="domain" description="Pseudouridine synthase RsuA/RluA-like" evidence="1">
    <location>
        <begin position="93"/>
        <end position="240"/>
    </location>
</feature>
<dbReference type="Gene3D" id="3.30.2350.10">
    <property type="entry name" value="Pseudouridine synthase"/>
    <property type="match status" value="1"/>
</dbReference>
<reference evidence="4 5" key="1">
    <citation type="submission" date="2018-12" db="EMBL/GenBank/DDBJ databases">
        <title>Persistence of Moraxella catarrhalis in Chronic Obstructive Pulmonary Disease and Regulation of the Hag/MID Adhesin.</title>
        <authorList>
            <person name="Murphy T."/>
            <person name="Zhao X."/>
            <person name="Vyas G."/>
            <person name="Aluvathingal J."/>
            <person name="Nadendla S."/>
            <person name="Tallon L."/>
            <person name="Tettelin H."/>
        </authorList>
    </citation>
    <scope>NUCLEOTIDE SEQUENCE [LARGE SCALE GENOMIC DNA]</scope>
    <source>
        <strain evidence="3 4">173P27B1</strain>
        <strain evidence="2 5">46P58B1</strain>
    </source>
</reference>
<accession>A0A3S9QHK2</accession>
<dbReference type="PANTHER" id="PTHR21600:SF84">
    <property type="entry name" value="PSEUDOURIDINE SYNTHASE RSUA_RLUA-LIKE DOMAIN-CONTAINING PROTEIN"/>
    <property type="match status" value="1"/>
</dbReference>
<dbReference type="GO" id="GO:0140098">
    <property type="term" value="F:catalytic activity, acting on RNA"/>
    <property type="evidence" value="ECO:0007669"/>
    <property type="project" value="UniProtKB-ARBA"/>
</dbReference>
<dbReference type="InterPro" id="IPR006145">
    <property type="entry name" value="PsdUridine_synth_RsuA/RluA"/>
</dbReference>
<organism evidence="2 5">
    <name type="scientific">Moraxella catarrhalis</name>
    <name type="common">Branhamella catarrhalis</name>
    <dbReference type="NCBI Taxonomy" id="480"/>
    <lineage>
        <taxon>Bacteria</taxon>
        <taxon>Pseudomonadati</taxon>
        <taxon>Pseudomonadota</taxon>
        <taxon>Gammaproteobacteria</taxon>
        <taxon>Moraxellales</taxon>
        <taxon>Moraxellaceae</taxon>
        <taxon>Moraxella</taxon>
    </lineage>
</organism>
<evidence type="ECO:0000313" key="5">
    <source>
        <dbReference type="Proteomes" id="UP000280228"/>
    </source>
</evidence>
<dbReference type="InterPro" id="IPR050188">
    <property type="entry name" value="RluA_PseudoU_synthase"/>
</dbReference>
<dbReference type="EMBL" id="RYER01000018">
    <property type="protein sequence ID" value="RUO16172.1"/>
    <property type="molecule type" value="Genomic_DNA"/>
</dbReference>
<protein>
    <submittedName>
        <fullName evidence="2">RNA pseudouridylate synthase family protein</fullName>
    </submittedName>
</protein>
<dbReference type="AlphaFoldDB" id="A0A3S9QHK2"/>
<dbReference type="InterPro" id="IPR006224">
    <property type="entry name" value="PsdUridine_synth_RluA-like_CS"/>
</dbReference>